<evidence type="ECO:0008006" key="3">
    <source>
        <dbReference type="Google" id="ProtNLM"/>
    </source>
</evidence>
<dbReference type="EMBL" id="JBBKAM010000002">
    <property type="protein sequence ID" value="MEJ8640298.1"/>
    <property type="molecule type" value="Genomic_DNA"/>
</dbReference>
<evidence type="ECO:0000313" key="1">
    <source>
        <dbReference type="EMBL" id="MEJ8640298.1"/>
    </source>
</evidence>
<dbReference type="Proteomes" id="UP001382904">
    <property type="component" value="Unassembled WGS sequence"/>
</dbReference>
<keyword evidence="2" id="KW-1185">Reference proteome</keyword>
<proteinExistence type="predicted"/>
<accession>A0ABU8TZ58</accession>
<evidence type="ECO:0000313" key="2">
    <source>
        <dbReference type="Proteomes" id="UP001382904"/>
    </source>
</evidence>
<reference evidence="1 2" key="1">
    <citation type="submission" date="2024-03" db="EMBL/GenBank/DDBJ databases">
        <title>Novel Streptomyces species of biotechnological and ecological value are a feature of Machair soil.</title>
        <authorList>
            <person name="Prole J.R."/>
            <person name="Goodfellow M."/>
            <person name="Allenby N."/>
            <person name="Ward A.C."/>
        </authorList>
    </citation>
    <scope>NUCLEOTIDE SEQUENCE [LARGE SCALE GENOMIC DNA]</scope>
    <source>
        <strain evidence="1 2">MS1.HAVA.3</strain>
    </source>
</reference>
<gene>
    <name evidence="1" type="ORF">WKI68_00430</name>
</gene>
<protein>
    <recommendedName>
        <fullName evidence="3">Secreted protein</fullName>
    </recommendedName>
</protein>
<sequence>MILGVVVGLASLVCLALLAGSAWLLFYGSEGACDENAALERMEQVAAAAPAAAAGTTVVAERSGAECMDDSGDPWMSADTVYSHDGDAHP</sequence>
<organism evidence="1 2">
    <name type="scientific">Streptomyces caledonius</name>
    <dbReference type="NCBI Taxonomy" id="3134107"/>
    <lineage>
        <taxon>Bacteria</taxon>
        <taxon>Bacillati</taxon>
        <taxon>Actinomycetota</taxon>
        <taxon>Actinomycetes</taxon>
        <taxon>Kitasatosporales</taxon>
        <taxon>Streptomycetaceae</taxon>
        <taxon>Streptomyces</taxon>
    </lineage>
</organism>
<name>A0ABU8TZ58_9ACTN</name>
<comment type="caution">
    <text evidence="1">The sequence shown here is derived from an EMBL/GenBank/DDBJ whole genome shotgun (WGS) entry which is preliminary data.</text>
</comment>